<sequence>MRETGTLETPSWGQELRETTMLAAPLAAANLLQMLTYAVDVIFIARLGDEPLAASALAVSLFGLVLWAMTSLIGAVAPLIAEALGSRSPSFRPVRRSTRMALWLAVIAGTVGMGICLLLEPLMRVTGQQASIIALAREYNVVIIYSMVPMLLAAVLRYYVSALGRPIFATAITGLGIFVNAAANYAFIFGNFGAPELGLTGAAVATIITSVFTLLVYVVVILRDPALAKYRIFYRFWRPDWQRFAQIIRIGTPIALTVTAEAGIFGAAAFMMGRFGAAELAGHTVALQLAALAFQIPFGVGQAATIRVGYFYGARDPVGAQRAGWVAMAIGTGFMALTASAMVLAPYTLLSIYVDPYAAKNAALVGFALQYLVLAAAFQLVDGVQAVAAGALRGLQDTRVPMWIAIFSYWVPGIGLSIWLGFFTPLEGVGVWIGLAVGLASAALLLTWRWMLREKLGLTRHPN</sequence>
<reference evidence="11" key="1">
    <citation type="submission" date="2021-04" db="EMBL/GenBank/DDBJ databases">
        <authorList>
            <person name="Pira H."/>
            <person name="Risdian C."/>
            <person name="Wink J."/>
        </authorList>
    </citation>
    <scope>NUCLEOTIDE SEQUENCE</scope>
    <source>
        <strain evidence="11">WH158</strain>
    </source>
</reference>
<dbReference type="PANTHER" id="PTHR43298:SF2">
    <property type="entry name" value="FMN_FAD EXPORTER YEEO-RELATED"/>
    <property type="match status" value="1"/>
</dbReference>
<feature type="transmembrane region" description="Helical" evidence="10">
    <location>
        <begin position="325"/>
        <end position="350"/>
    </location>
</feature>
<dbReference type="PANTHER" id="PTHR43298">
    <property type="entry name" value="MULTIDRUG RESISTANCE PROTEIN NORM-RELATED"/>
    <property type="match status" value="1"/>
</dbReference>
<feature type="transmembrane region" description="Helical" evidence="10">
    <location>
        <begin position="101"/>
        <end position="122"/>
    </location>
</feature>
<keyword evidence="3" id="KW-0050">Antiport</keyword>
<keyword evidence="8 10" id="KW-0472">Membrane</keyword>
<evidence type="ECO:0000256" key="3">
    <source>
        <dbReference type="ARBA" id="ARBA00022449"/>
    </source>
</evidence>
<keyword evidence="2" id="KW-0813">Transport</keyword>
<dbReference type="GO" id="GO:0005886">
    <property type="term" value="C:plasma membrane"/>
    <property type="evidence" value="ECO:0007669"/>
    <property type="project" value="TreeGrafter"/>
</dbReference>
<dbReference type="GO" id="GO:0015297">
    <property type="term" value="F:antiporter activity"/>
    <property type="evidence" value="ECO:0007669"/>
    <property type="project" value="InterPro"/>
</dbReference>
<dbReference type="CDD" id="cd13131">
    <property type="entry name" value="MATE_NorM_like"/>
    <property type="match status" value="1"/>
</dbReference>
<dbReference type="AlphaFoldDB" id="A0A9X1F1D8"/>
<dbReference type="InterPro" id="IPR048279">
    <property type="entry name" value="MdtK-like"/>
</dbReference>
<comment type="subcellular location">
    <subcellularLocation>
        <location evidence="1">Cell inner membrane</location>
        <topology evidence="1">Multi-pass membrane protein</topology>
    </subcellularLocation>
</comment>
<evidence type="ECO:0000313" key="12">
    <source>
        <dbReference type="Proteomes" id="UP001138681"/>
    </source>
</evidence>
<feature type="transmembrane region" description="Helical" evidence="10">
    <location>
        <begin position="167"/>
        <end position="187"/>
    </location>
</feature>
<keyword evidence="5 10" id="KW-0812">Transmembrane</keyword>
<evidence type="ECO:0000256" key="9">
    <source>
        <dbReference type="ARBA" id="ARBA00031636"/>
    </source>
</evidence>
<keyword evidence="12" id="KW-1185">Reference proteome</keyword>
<feature type="transmembrane region" description="Helical" evidence="10">
    <location>
        <begin position="247"/>
        <end position="272"/>
    </location>
</feature>
<dbReference type="PIRSF" id="PIRSF006603">
    <property type="entry name" value="DinF"/>
    <property type="match status" value="1"/>
</dbReference>
<dbReference type="GO" id="GO:0042910">
    <property type="term" value="F:xenobiotic transmembrane transporter activity"/>
    <property type="evidence" value="ECO:0007669"/>
    <property type="project" value="InterPro"/>
</dbReference>
<dbReference type="RefSeq" id="WP_218403663.1">
    <property type="nucleotide sequence ID" value="NZ_JAGSPC010000001.1"/>
</dbReference>
<evidence type="ECO:0000256" key="6">
    <source>
        <dbReference type="ARBA" id="ARBA00022989"/>
    </source>
</evidence>
<evidence type="ECO:0000256" key="4">
    <source>
        <dbReference type="ARBA" id="ARBA00022475"/>
    </source>
</evidence>
<gene>
    <name evidence="11" type="ORF">KCG46_01940</name>
</gene>
<accession>A0A9X1F1D8</accession>
<feature type="transmembrane region" description="Helical" evidence="10">
    <location>
        <begin position="402"/>
        <end position="423"/>
    </location>
</feature>
<comment type="caution">
    <text evidence="11">The sequence shown here is derived from an EMBL/GenBank/DDBJ whole genome shotgun (WGS) entry which is preliminary data.</text>
</comment>
<dbReference type="InterPro" id="IPR050222">
    <property type="entry name" value="MATE_MdtK"/>
</dbReference>
<feature type="transmembrane region" description="Helical" evidence="10">
    <location>
        <begin position="429"/>
        <end position="451"/>
    </location>
</feature>
<evidence type="ECO:0000313" key="11">
    <source>
        <dbReference type="EMBL" id="MBV7258332.1"/>
    </source>
</evidence>
<dbReference type="Proteomes" id="UP001138681">
    <property type="component" value="Unassembled WGS sequence"/>
</dbReference>
<evidence type="ECO:0000256" key="2">
    <source>
        <dbReference type="ARBA" id="ARBA00022448"/>
    </source>
</evidence>
<evidence type="ECO:0000256" key="1">
    <source>
        <dbReference type="ARBA" id="ARBA00004429"/>
    </source>
</evidence>
<feature type="transmembrane region" description="Helical" evidence="10">
    <location>
        <begin position="199"/>
        <end position="222"/>
    </location>
</feature>
<feature type="transmembrane region" description="Helical" evidence="10">
    <location>
        <begin position="21"/>
        <end position="45"/>
    </location>
</feature>
<dbReference type="NCBIfam" id="TIGR00797">
    <property type="entry name" value="matE"/>
    <property type="match status" value="1"/>
</dbReference>
<feature type="transmembrane region" description="Helical" evidence="10">
    <location>
        <begin position="142"/>
        <end position="160"/>
    </location>
</feature>
<name>A0A9X1F1D8_9SPHN</name>
<keyword evidence="4" id="KW-1003">Cell membrane</keyword>
<dbReference type="Pfam" id="PF01554">
    <property type="entry name" value="MatE"/>
    <property type="match status" value="2"/>
</dbReference>
<feature type="transmembrane region" description="Helical" evidence="10">
    <location>
        <begin position="57"/>
        <end position="80"/>
    </location>
</feature>
<evidence type="ECO:0000256" key="8">
    <source>
        <dbReference type="ARBA" id="ARBA00023136"/>
    </source>
</evidence>
<feature type="transmembrane region" description="Helical" evidence="10">
    <location>
        <begin position="292"/>
        <end position="313"/>
    </location>
</feature>
<proteinExistence type="predicted"/>
<feature type="transmembrane region" description="Helical" evidence="10">
    <location>
        <begin position="362"/>
        <end position="381"/>
    </location>
</feature>
<evidence type="ECO:0000256" key="10">
    <source>
        <dbReference type="SAM" id="Phobius"/>
    </source>
</evidence>
<keyword evidence="7" id="KW-0406">Ion transport</keyword>
<dbReference type="EMBL" id="JAGSPC010000001">
    <property type="protein sequence ID" value="MBV7258332.1"/>
    <property type="molecule type" value="Genomic_DNA"/>
</dbReference>
<protein>
    <recommendedName>
        <fullName evidence="9">Multidrug-efflux transporter</fullName>
    </recommendedName>
</protein>
<organism evidence="11 12">
    <name type="scientific">Erythrobacter crassostreae</name>
    <dbReference type="NCBI Taxonomy" id="2828328"/>
    <lineage>
        <taxon>Bacteria</taxon>
        <taxon>Pseudomonadati</taxon>
        <taxon>Pseudomonadota</taxon>
        <taxon>Alphaproteobacteria</taxon>
        <taxon>Sphingomonadales</taxon>
        <taxon>Erythrobacteraceae</taxon>
        <taxon>Erythrobacter/Porphyrobacter group</taxon>
        <taxon>Erythrobacter</taxon>
    </lineage>
</organism>
<dbReference type="InterPro" id="IPR002528">
    <property type="entry name" value="MATE_fam"/>
</dbReference>
<evidence type="ECO:0000256" key="7">
    <source>
        <dbReference type="ARBA" id="ARBA00023065"/>
    </source>
</evidence>
<keyword evidence="6 10" id="KW-1133">Transmembrane helix</keyword>
<evidence type="ECO:0000256" key="5">
    <source>
        <dbReference type="ARBA" id="ARBA00022692"/>
    </source>
</evidence>